<protein>
    <submittedName>
        <fullName evidence="1">Uncharacterized protein</fullName>
    </submittedName>
</protein>
<accession>A0A7R9HKM1</accession>
<reference evidence="1" key="1">
    <citation type="submission" date="2020-11" db="EMBL/GenBank/DDBJ databases">
        <authorList>
            <person name="Tran Van P."/>
        </authorList>
    </citation>
    <scope>NUCLEOTIDE SEQUENCE</scope>
</reference>
<organism evidence="1">
    <name type="scientific">Timema monikensis</name>
    <dbReference type="NCBI Taxonomy" id="170555"/>
    <lineage>
        <taxon>Eukaryota</taxon>
        <taxon>Metazoa</taxon>
        <taxon>Ecdysozoa</taxon>
        <taxon>Arthropoda</taxon>
        <taxon>Hexapoda</taxon>
        <taxon>Insecta</taxon>
        <taxon>Pterygota</taxon>
        <taxon>Neoptera</taxon>
        <taxon>Polyneoptera</taxon>
        <taxon>Phasmatodea</taxon>
        <taxon>Timematodea</taxon>
        <taxon>Timematoidea</taxon>
        <taxon>Timematidae</taxon>
        <taxon>Timema</taxon>
    </lineage>
</organism>
<proteinExistence type="predicted"/>
<dbReference type="EMBL" id="OB793027">
    <property type="protein sequence ID" value="CAD7425778.1"/>
    <property type="molecule type" value="Genomic_DNA"/>
</dbReference>
<gene>
    <name evidence="1" type="ORF">TMSB3V08_LOCUS2682</name>
</gene>
<dbReference type="AlphaFoldDB" id="A0A7R9HKM1"/>
<sequence length="101" mass="11810">MGSRNWISQEFPVKEKLPPVHPTEIRTSISPSSTVELNTTSVVSQLRHQDNLKHLALESTFHLKTKELDEPVTKRLKNYTERDKRFDSIFRDFTQTKDLKS</sequence>
<name>A0A7R9HKM1_9NEOP</name>
<evidence type="ECO:0000313" key="1">
    <source>
        <dbReference type="EMBL" id="CAD7425778.1"/>
    </source>
</evidence>